<evidence type="ECO:0000313" key="2">
    <source>
        <dbReference type="Proteomes" id="UP000003824"/>
    </source>
</evidence>
<accession>D6A4D6</accession>
<dbReference type="Proteomes" id="UP000003824">
    <property type="component" value="Unassembled WGS sequence"/>
</dbReference>
<dbReference type="EMBL" id="DS999641">
    <property type="protein sequence ID" value="EFE65776.2"/>
    <property type="molecule type" value="Genomic_DNA"/>
</dbReference>
<dbReference type="AlphaFoldDB" id="D6A4D6"/>
<evidence type="ECO:0000313" key="1">
    <source>
        <dbReference type="EMBL" id="EFE65776.2"/>
    </source>
</evidence>
<sequence length="98" mass="10950">MGCGRHGRRHGESRREGRDVPWRNARVLVVDADVSGVEGLDGYRVCADEPSVDAPIVALTCDQCSQTAGRGDVRWWPKDYSPSLPELIAEAERHQRQH</sequence>
<reference evidence="2" key="1">
    <citation type="submission" date="2008-12" db="EMBL/GenBank/DDBJ databases">
        <title>Annotation of Streptomyces ghanaensis ATCC 14672.</title>
        <authorList>
            <consortium name="The Broad Institute Genome Sequencing Platform"/>
            <consortium name="Broad Institute Microbial Sequencing Center"/>
            <person name="Fischbach M."/>
            <person name="Ward D."/>
            <person name="Young S."/>
            <person name="Kodira C.D."/>
            <person name="Zeng Q."/>
            <person name="Koehrsen M."/>
            <person name="Godfrey P."/>
            <person name="Alvarado L."/>
            <person name="Berlin A.M."/>
            <person name="Borenstein D."/>
            <person name="Chen Z."/>
            <person name="Engels R."/>
            <person name="Freedman E."/>
            <person name="Gellesch M."/>
            <person name="Goldberg J."/>
            <person name="Griggs A."/>
            <person name="Gujja S."/>
            <person name="Heiman D.I."/>
            <person name="Hepburn T.A."/>
            <person name="Howarth C."/>
            <person name="Jen D."/>
            <person name="Larson L."/>
            <person name="Lewis B."/>
            <person name="Mehta T."/>
            <person name="Park D."/>
            <person name="Pearson M."/>
            <person name="Roberts A."/>
            <person name="Saif S."/>
            <person name="Shea T.D."/>
            <person name="Shenoy N."/>
            <person name="Sisk P."/>
            <person name="Stolte C."/>
            <person name="Sykes S.N."/>
            <person name="Walk T."/>
            <person name="White J."/>
            <person name="Yandava C."/>
            <person name="Straight P."/>
            <person name="Clardy J."/>
            <person name="Hung D."/>
            <person name="Kolter R."/>
            <person name="Mekalanos J."/>
            <person name="Walker S."/>
            <person name="Walsh C.T."/>
            <person name="Wieland B.L.C."/>
            <person name="Ilzarbe M."/>
            <person name="Galagan J."/>
            <person name="Nusbaum C."/>
            <person name="Birren B."/>
        </authorList>
    </citation>
    <scope>NUCLEOTIDE SEQUENCE [LARGE SCALE GENOMIC DNA]</scope>
    <source>
        <strain evidence="2">ATCC 14672 / DSM 40746 / JCM 4963 / KCTC 9882 / NRRL B-12104 / FH 1290</strain>
    </source>
</reference>
<organism evidence="1 2">
    <name type="scientific">Streptomyces viridosporus (strain ATCC 14672 / DSM 40746 / JCM 4963 / KCTC 9882 / NRRL B-12104 / FH 1290)</name>
    <name type="common">Streptomyces ghanaensis</name>
    <dbReference type="NCBI Taxonomy" id="566461"/>
    <lineage>
        <taxon>Bacteria</taxon>
        <taxon>Bacillati</taxon>
        <taxon>Actinomycetota</taxon>
        <taxon>Actinomycetes</taxon>
        <taxon>Kitasatosporales</taxon>
        <taxon>Streptomycetaceae</taxon>
        <taxon>Streptomyces</taxon>
    </lineage>
</organism>
<gene>
    <name evidence="1" type="ORF">SSFG_01030</name>
</gene>
<name>D6A4D6_STRV1</name>
<protein>
    <submittedName>
        <fullName evidence="1">Predicted protein</fullName>
    </submittedName>
</protein>
<proteinExistence type="predicted"/>